<dbReference type="InterPro" id="IPR010982">
    <property type="entry name" value="Lambda_DNA-bd_dom_sf"/>
</dbReference>
<dbReference type="EMBL" id="CEKZ01000003">
    <property type="protein sequence ID" value="CEQ04121.1"/>
    <property type="molecule type" value="Genomic_DNA"/>
</dbReference>
<evidence type="ECO:0000313" key="3">
    <source>
        <dbReference type="EMBL" id="CEQ04121.1"/>
    </source>
</evidence>
<dbReference type="InterPro" id="IPR050807">
    <property type="entry name" value="TransReg_Diox_bact_type"/>
</dbReference>
<evidence type="ECO:0000313" key="4">
    <source>
        <dbReference type="Proteomes" id="UP000049127"/>
    </source>
</evidence>
<dbReference type="GO" id="GO:0003700">
    <property type="term" value="F:DNA-binding transcription factor activity"/>
    <property type="evidence" value="ECO:0007669"/>
    <property type="project" value="TreeGrafter"/>
</dbReference>
<dbReference type="RefSeq" id="WP_055342179.1">
    <property type="nucleotide sequence ID" value="NZ_CEKZ01000003.1"/>
</dbReference>
<dbReference type="Gene3D" id="1.10.260.40">
    <property type="entry name" value="lambda repressor-like DNA-binding domains"/>
    <property type="match status" value="1"/>
</dbReference>
<dbReference type="Pfam" id="PF01381">
    <property type="entry name" value="HTH_3"/>
    <property type="match status" value="1"/>
</dbReference>
<dbReference type="PANTHER" id="PTHR46797">
    <property type="entry name" value="HTH-TYPE TRANSCRIPTIONAL REGULATOR"/>
    <property type="match status" value="1"/>
</dbReference>
<organism evidence="3 4">
    <name type="scientific">Paraclostridium sordellii</name>
    <name type="common">Clostridium sordellii</name>
    <dbReference type="NCBI Taxonomy" id="1505"/>
    <lineage>
        <taxon>Bacteria</taxon>
        <taxon>Bacillati</taxon>
        <taxon>Bacillota</taxon>
        <taxon>Clostridia</taxon>
        <taxon>Peptostreptococcales</taxon>
        <taxon>Peptostreptococcaceae</taxon>
        <taxon>Paraclostridium</taxon>
    </lineage>
</organism>
<proteinExistence type="predicted"/>
<gene>
    <name evidence="3" type="ORF">R28058_18541</name>
</gene>
<dbReference type="Proteomes" id="UP000049127">
    <property type="component" value="Unassembled WGS sequence"/>
</dbReference>
<dbReference type="AlphaFoldDB" id="A0A0C7QKR4"/>
<dbReference type="CDD" id="cd00093">
    <property type="entry name" value="HTH_XRE"/>
    <property type="match status" value="1"/>
</dbReference>
<sequence length="82" mass="9291">MIRTYRKMKKITQKELAEKLNVSQGYISKLEKGHGNPTLEQIIHLADALGISAYSLASWLIDMKLMADYNTEYANELGVFIA</sequence>
<dbReference type="SMART" id="SM00530">
    <property type="entry name" value="HTH_XRE"/>
    <property type="match status" value="1"/>
</dbReference>
<dbReference type="PANTHER" id="PTHR46797:SF1">
    <property type="entry name" value="METHYLPHOSPHONATE SYNTHASE"/>
    <property type="match status" value="1"/>
</dbReference>
<keyword evidence="1" id="KW-0238">DNA-binding</keyword>
<reference evidence="3 4" key="1">
    <citation type="submission" date="2015-01" db="EMBL/GenBank/DDBJ databases">
        <authorList>
            <person name="Aslett A.Martin."/>
            <person name="De Silva Nishadi"/>
        </authorList>
    </citation>
    <scope>NUCLEOTIDE SEQUENCE [LARGE SCALE GENOMIC DNA]</scope>
    <source>
        <strain evidence="3 4">R28058</strain>
    </source>
</reference>
<evidence type="ECO:0000256" key="1">
    <source>
        <dbReference type="ARBA" id="ARBA00023125"/>
    </source>
</evidence>
<dbReference type="GO" id="GO:0005829">
    <property type="term" value="C:cytosol"/>
    <property type="evidence" value="ECO:0007669"/>
    <property type="project" value="TreeGrafter"/>
</dbReference>
<protein>
    <submittedName>
        <fullName evidence="3">MerR family transcriptional regulator</fullName>
    </submittedName>
</protein>
<dbReference type="SUPFAM" id="SSF47413">
    <property type="entry name" value="lambda repressor-like DNA-binding domains"/>
    <property type="match status" value="1"/>
</dbReference>
<dbReference type="GO" id="GO:0003677">
    <property type="term" value="F:DNA binding"/>
    <property type="evidence" value="ECO:0007669"/>
    <property type="project" value="UniProtKB-KW"/>
</dbReference>
<evidence type="ECO:0000259" key="2">
    <source>
        <dbReference type="PROSITE" id="PS50943"/>
    </source>
</evidence>
<accession>A0A0C7QKR4</accession>
<feature type="domain" description="HTH cro/C1-type" evidence="2">
    <location>
        <begin position="2"/>
        <end position="56"/>
    </location>
</feature>
<name>A0A0C7QKR4_PARSO</name>
<dbReference type="InterPro" id="IPR001387">
    <property type="entry name" value="Cro/C1-type_HTH"/>
</dbReference>
<dbReference type="PROSITE" id="PS50943">
    <property type="entry name" value="HTH_CROC1"/>
    <property type="match status" value="1"/>
</dbReference>